<evidence type="ECO:0000313" key="2">
    <source>
        <dbReference type="EMBL" id="SFH71473.1"/>
    </source>
</evidence>
<sequence length="148" mass="17143">MSAVQIDNVRDRIQKSTEEAGNLRRQFAGMRRQLEQIIGDRIEDFAQISQYDLEIRRKVFREETEFDAAVELEIGTSYREWFNFCEQFAVDVRGVEAAGFKVRQSEEFLKCFEAVRGLLSEDATFFSGPVLVEMKDRAIDEHRSGTCS</sequence>
<protein>
    <submittedName>
        <fullName evidence="2">Uncharacterized protein</fullName>
    </submittedName>
</protein>
<dbReference type="RefSeq" id="WP_139228225.1">
    <property type="nucleotide sequence ID" value="NZ_FOQD01000002.1"/>
</dbReference>
<evidence type="ECO:0000313" key="3">
    <source>
        <dbReference type="Proteomes" id="UP000199518"/>
    </source>
</evidence>
<dbReference type="AlphaFoldDB" id="A0A1I3CAK9"/>
<name>A0A1I3CAK9_9PLAN</name>
<evidence type="ECO:0000256" key="1">
    <source>
        <dbReference type="SAM" id="Coils"/>
    </source>
</evidence>
<reference evidence="3" key="1">
    <citation type="submission" date="2016-10" db="EMBL/GenBank/DDBJ databases">
        <authorList>
            <person name="Varghese N."/>
            <person name="Submissions S."/>
        </authorList>
    </citation>
    <scope>NUCLEOTIDE SEQUENCE [LARGE SCALE GENOMIC DNA]</scope>
    <source>
        <strain evidence="3">DSM 26348</strain>
    </source>
</reference>
<organism evidence="2 3">
    <name type="scientific">Planctomicrobium piriforme</name>
    <dbReference type="NCBI Taxonomy" id="1576369"/>
    <lineage>
        <taxon>Bacteria</taxon>
        <taxon>Pseudomonadati</taxon>
        <taxon>Planctomycetota</taxon>
        <taxon>Planctomycetia</taxon>
        <taxon>Planctomycetales</taxon>
        <taxon>Planctomycetaceae</taxon>
        <taxon>Planctomicrobium</taxon>
    </lineage>
</organism>
<gene>
    <name evidence="2" type="ORF">SAMN05421753_102192</name>
</gene>
<dbReference type="OrthoDB" id="9885370at2"/>
<keyword evidence="3" id="KW-1185">Reference proteome</keyword>
<dbReference type="Proteomes" id="UP000199518">
    <property type="component" value="Unassembled WGS sequence"/>
</dbReference>
<keyword evidence="1" id="KW-0175">Coiled coil</keyword>
<proteinExistence type="predicted"/>
<accession>A0A1I3CAK9</accession>
<dbReference type="EMBL" id="FOQD01000002">
    <property type="protein sequence ID" value="SFH71473.1"/>
    <property type="molecule type" value="Genomic_DNA"/>
</dbReference>
<feature type="coiled-coil region" evidence="1">
    <location>
        <begin position="6"/>
        <end position="33"/>
    </location>
</feature>